<dbReference type="InterPro" id="IPR012340">
    <property type="entry name" value="NA-bd_OB-fold"/>
</dbReference>
<dbReference type="RefSeq" id="WP_111147263.1">
    <property type="nucleotide sequence ID" value="NZ_QKRB01000044.1"/>
</dbReference>
<dbReference type="PANTHER" id="PTHR45997:SF1">
    <property type="entry name" value="DNA LIGASE 4"/>
    <property type="match status" value="1"/>
</dbReference>
<gene>
    <name evidence="3" type="ORF">DNH61_14020</name>
</gene>
<dbReference type="Gene3D" id="3.30.1490.70">
    <property type="match status" value="1"/>
</dbReference>
<dbReference type="GO" id="GO:0006303">
    <property type="term" value="P:double-strand break repair via nonhomologous end joining"/>
    <property type="evidence" value="ECO:0007669"/>
    <property type="project" value="TreeGrafter"/>
</dbReference>
<dbReference type="SUPFAM" id="SSF56091">
    <property type="entry name" value="DNA ligase/mRNA capping enzyme, catalytic domain"/>
    <property type="match status" value="1"/>
</dbReference>
<organism evidence="3 4">
    <name type="scientific">Paenibacillus sambharensis</name>
    <dbReference type="NCBI Taxonomy" id="1803190"/>
    <lineage>
        <taxon>Bacteria</taxon>
        <taxon>Bacillati</taxon>
        <taxon>Bacillota</taxon>
        <taxon>Bacilli</taxon>
        <taxon>Bacillales</taxon>
        <taxon>Paenibacillaceae</taxon>
        <taxon>Paenibacillus</taxon>
    </lineage>
</organism>
<dbReference type="GO" id="GO:0003910">
    <property type="term" value="F:DNA ligase (ATP) activity"/>
    <property type="evidence" value="ECO:0007669"/>
    <property type="project" value="UniProtKB-EC"/>
</dbReference>
<feature type="domain" description="ATP-dependent DNA ligase family profile" evidence="2">
    <location>
        <begin position="48"/>
        <end position="227"/>
    </location>
</feature>
<dbReference type="GO" id="GO:0005524">
    <property type="term" value="F:ATP binding"/>
    <property type="evidence" value="ECO:0007669"/>
    <property type="project" value="InterPro"/>
</dbReference>
<comment type="caution">
    <text evidence="3">The sequence shown here is derived from an EMBL/GenBank/DDBJ whole genome shotgun (WGS) entry which is preliminary data.</text>
</comment>
<dbReference type="PANTHER" id="PTHR45997">
    <property type="entry name" value="DNA LIGASE 4"/>
    <property type="match status" value="1"/>
</dbReference>
<keyword evidence="4" id="KW-1185">Reference proteome</keyword>
<dbReference type="GO" id="GO:0006297">
    <property type="term" value="P:nucleotide-excision repair, DNA gap filling"/>
    <property type="evidence" value="ECO:0007669"/>
    <property type="project" value="TreeGrafter"/>
</dbReference>
<dbReference type="PROSITE" id="PS00697">
    <property type="entry name" value="DNA_LIGASE_A1"/>
    <property type="match status" value="1"/>
</dbReference>
<dbReference type="EMBL" id="QKRB01000044">
    <property type="protein sequence ID" value="PZD95633.1"/>
    <property type="molecule type" value="Genomic_DNA"/>
</dbReference>
<evidence type="ECO:0000256" key="1">
    <source>
        <dbReference type="ARBA" id="ARBA00034003"/>
    </source>
</evidence>
<reference evidence="3 4" key="1">
    <citation type="submission" date="2018-06" db="EMBL/GenBank/DDBJ databases">
        <title>Paenibacillus imtechensis sp. nov.</title>
        <authorList>
            <person name="Pinnaka A.K."/>
            <person name="Singh H."/>
            <person name="Kaur M."/>
        </authorList>
    </citation>
    <scope>NUCLEOTIDE SEQUENCE [LARGE SCALE GENOMIC DNA]</scope>
    <source>
        <strain evidence="3 4">SMB1</strain>
    </source>
</reference>
<dbReference type="AlphaFoldDB" id="A0A2W1L9Q5"/>
<dbReference type="Pfam" id="PF01068">
    <property type="entry name" value="DNA_ligase_A_M"/>
    <property type="match status" value="1"/>
</dbReference>
<dbReference type="GO" id="GO:0006310">
    <property type="term" value="P:DNA recombination"/>
    <property type="evidence" value="ECO:0007669"/>
    <property type="project" value="InterPro"/>
</dbReference>
<dbReference type="SUPFAM" id="SSF50249">
    <property type="entry name" value="Nucleic acid-binding proteins"/>
    <property type="match status" value="1"/>
</dbReference>
<evidence type="ECO:0000313" key="3">
    <source>
        <dbReference type="EMBL" id="PZD95633.1"/>
    </source>
</evidence>
<dbReference type="OrthoDB" id="9802472at2"/>
<protein>
    <submittedName>
        <fullName evidence="3">DNA ligase</fullName>
    </submittedName>
</protein>
<dbReference type="InterPro" id="IPR012310">
    <property type="entry name" value="DNA_ligase_ATP-dep_cent"/>
</dbReference>
<name>A0A2W1L9Q5_9BACL</name>
<dbReference type="InterPro" id="IPR029710">
    <property type="entry name" value="LIG4"/>
</dbReference>
<dbReference type="GO" id="GO:0003677">
    <property type="term" value="F:DNA binding"/>
    <property type="evidence" value="ECO:0007669"/>
    <property type="project" value="InterPro"/>
</dbReference>
<sequence>MAGNTKTPAASSVPEGTAEAAAAAIPAAGWPPLPAEPMAPIREEELPLGSDWCYQLKWDGVRMLARLDGTGGVELYSKRMLVKNRTYPELAAMLDEASGRLGACLLDGELVYWDGSRPNFQKVLQRERMRGPGKQAGQDQHGLLYVLFDLLHDQGRDLRPLPYEERYRLLQQKWPKQAGMMLVTDMYDNGPALWQWVEQNSWEGIISKRRTSPYREGKKHRDWLKKKTALLLEVDIVGLKLRDNRVASLVMSLEGSFIGSVSLGLNEQMKQLLLSGIQPGGQLQPTEANPLGRLPQELRGERVVWLQQPFVCTVTGLEMTSAGLLRHPQLVGFGRQEGR</sequence>
<dbReference type="CDD" id="cd07906">
    <property type="entry name" value="Adenylation_DNA_ligase_LigD_LigC"/>
    <property type="match status" value="1"/>
</dbReference>
<dbReference type="Gene3D" id="3.30.470.30">
    <property type="entry name" value="DNA ligase/mRNA capping enzyme"/>
    <property type="match status" value="1"/>
</dbReference>
<keyword evidence="3" id="KW-0436">Ligase</keyword>
<dbReference type="Gene3D" id="2.40.50.140">
    <property type="entry name" value="Nucleic acid-binding proteins"/>
    <property type="match status" value="1"/>
</dbReference>
<evidence type="ECO:0000313" key="4">
    <source>
        <dbReference type="Proteomes" id="UP000249522"/>
    </source>
</evidence>
<dbReference type="Proteomes" id="UP000249522">
    <property type="component" value="Unassembled WGS sequence"/>
</dbReference>
<evidence type="ECO:0000259" key="2">
    <source>
        <dbReference type="Pfam" id="PF01068"/>
    </source>
</evidence>
<comment type="catalytic activity">
    <reaction evidence="1">
        <text>ATP + (deoxyribonucleotide)n-3'-hydroxyl + 5'-phospho-(deoxyribonucleotide)m = (deoxyribonucleotide)n+m + AMP + diphosphate.</text>
        <dbReference type="EC" id="6.5.1.1"/>
    </reaction>
</comment>
<dbReference type="InterPro" id="IPR016059">
    <property type="entry name" value="DNA_ligase_ATP-dep_CS"/>
</dbReference>
<proteinExistence type="predicted"/>
<accession>A0A2W1L9Q5</accession>